<dbReference type="SUPFAM" id="SSF51905">
    <property type="entry name" value="FAD/NAD(P)-binding domain"/>
    <property type="match status" value="1"/>
</dbReference>
<keyword evidence="2" id="KW-0560">Oxidoreductase</keyword>
<dbReference type="eggNOG" id="KOG1399">
    <property type="taxonomic scope" value="Eukaryota"/>
</dbReference>
<name>R0KH16_EXST2</name>
<evidence type="ECO:0000256" key="1">
    <source>
        <dbReference type="ARBA" id="ARBA00001974"/>
    </source>
</evidence>
<evidence type="ECO:0000256" key="2">
    <source>
        <dbReference type="ARBA" id="ARBA00023033"/>
    </source>
</evidence>
<dbReference type="PANTHER" id="PTHR43872:SF1">
    <property type="entry name" value="MONOOXYGENASE, PUTATIVE (AFU_ORTHOLOGUE AFUA_8G02570)-RELATED"/>
    <property type="match status" value="1"/>
</dbReference>
<dbReference type="Gene3D" id="3.50.50.60">
    <property type="entry name" value="FAD/NAD(P)-binding domain"/>
    <property type="match status" value="3"/>
</dbReference>
<dbReference type="HOGENOM" id="CLU_032067_2_0_1"/>
<gene>
    <name evidence="3" type="ORF">SETTUDRAFT_162620</name>
</gene>
<protein>
    <submittedName>
        <fullName evidence="3">Uncharacterized protein</fullName>
    </submittedName>
</protein>
<dbReference type="OrthoDB" id="66881at2759"/>
<dbReference type="AlphaFoldDB" id="R0KH16"/>
<dbReference type="PANTHER" id="PTHR43872">
    <property type="entry name" value="MONOOXYGENASE, PUTATIVE (AFU_ORTHOLOGUE AFUA_8G02570)-RELATED"/>
    <property type="match status" value="1"/>
</dbReference>
<accession>R0KH16</accession>
<reference evidence="3 4" key="2">
    <citation type="journal article" date="2013" name="PLoS Genet.">
        <title>Comparative genome structure, secondary metabolite, and effector coding capacity across Cochliobolus pathogens.</title>
        <authorList>
            <person name="Condon B.J."/>
            <person name="Leng Y."/>
            <person name="Wu D."/>
            <person name="Bushley K.E."/>
            <person name="Ohm R.A."/>
            <person name="Otillar R."/>
            <person name="Martin J."/>
            <person name="Schackwitz W."/>
            <person name="Grimwood J."/>
            <person name="MohdZainudin N."/>
            <person name="Xue C."/>
            <person name="Wang R."/>
            <person name="Manning V.A."/>
            <person name="Dhillon B."/>
            <person name="Tu Z.J."/>
            <person name="Steffenson B.J."/>
            <person name="Salamov A."/>
            <person name="Sun H."/>
            <person name="Lowry S."/>
            <person name="LaButti K."/>
            <person name="Han J."/>
            <person name="Copeland A."/>
            <person name="Lindquist E."/>
            <person name="Barry K."/>
            <person name="Schmutz J."/>
            <person name="Baker S.E."/>
            <person name="Ciuffetti L.M."/>
            <person name="Grigoriev I.V."/>
            <person name="Zhong S."/>
            <person name="Turgeon B.G."/>
        </authorList>
    </citation>
    <scope>NUCLEOTIDE SEQUENCE [LARGE SCALE GENOMIC DNA]</scope>
    <source>
        <strain evidence="4">28A</strain>
    </source>
</reference>
<proteinExistence type="predicted"/>
<keyword evidence="4" id="KW-1185">Reference proteome</keyword>
<dbReference type="Proteomes" id="UP000016935">
    <property type="component" value="Unassembled WGS sequence"/>
</dbReference>
<sequence>MIDSYFDVLIIGSGISGINAAYRLQESLPDTKYAILEARHELGGTWSQFNYPGVRSDTDLHTFGFPFYPWRSPNPIARGDKIRSYLQETAETFGIDKKIRYHHRVLAADWRSEEQRWRLHVQIASHVGREPRTVVLWTKWLITGTGYYNYQEPLNANIPGIDSFQGKVVHPQFWPNDLDYKGKKMVIVGSGATTITLLPALVDGGAASVTQLQRSPSYILSVPQNDEAWFEKWVPEWFTLQYKRFIFTLTPFILYAICMWFPSFASSLLIKKAAQDLPPDFPMDPHFKPGYNPWQQRMCLCPDGDYFKAFSSGKAHIVTDTIKSVVADGIELNGGQKLDADIIITATGLNMRFLGGMETTIDGKQIDLPSQYMWRGCMFTSFPNLGNILGYWNASWTLGSDVSSRLFVRLIKHQQQHGYTSVVPVISDAEKTKTIAASPLNSTYVRMALGKLPRCTESGPWRPRENWFKDRWGVTMGSLDDGLKWDKVAVE</sequence>
<keyword evidence="2" id="KW-0503">Monooxygenase</keyword>
<dbReference type="EMBL" id="KB908481">
    <property type="protein sequence ID" value="EOA92138.1"/>
    <property type="molecule type" value="Genomic_DNA"/>
</dbReference>
<dbReference type="RefSeq" id="XP_008021056.1">
    <property type="nucleotide sequence ID" value="XM_008022865.1"/>
</dbReference>
<dbReference type="InterPro" id="IPR051820">
    <property type="entry name" value="FAD-binding_MO"/>
</dbReference>
<dbReference type="GO" id="GO:0004497">
    <property type="term" value="F:monooxygenase activity"/>
    <property type="evidence" value="ECO:0007669"/>
    <property type="project" value="UniProtKB-KW"/>
</dbReference>
<reference evidence="3 4" key="1">
    <citation type="journal article" date="2012" name="PLoS Pathog.">
        <title>Diverse lifestyles and strategies of plant pathogenesis encoded in the genomes of eighteen Dothideomycetes fungi.</title>
        <authorList>
            <person name="Ohm R.A."/>
            <person name="Feau N."/>
            <person name="Henrissat B."/>
            <person name="Schoch C.L."/>
            <person name="Horwitz B.A."/>
            <person name="Barry K.W."/>
            <person name="Condon B.J."/>
            <person name="Copeland A.C."/>
            <person name="Dhillon B."/>
            <person name="Glaser F."/>
            <person name="Hesse C.N."/>
            <person name="Kosti I."/>
            <person name="LaButti K."/>
            <person name="Lindquist E.A."/>
            <person name="Lucas S."/>
            <person name="Salamov A.A."/>
            <person name="Bradshaw R.E."/>
            <person name="Ciuffetti L."/>
            <person name="Hamelin R.C."/>
            <person name="Kema G.H.J."/>
            <person name="Lawrence C."/>
            <person name="Scott J.A."/>
            <person name="Spatafora J.W."/>
            <person name="Turgeon B.G."/>
            <person name="de Wit P.J.G.M."/>
            <person name="Zhong S."/>
            <person name="Goodwin S.B."/>
            <person name="Grigoriev I.V."/>
        </authorList>
    </citation>
    <scope>NUCLEOTIDE SEQUENCE [LARGE SCALE GENOMIC DNA]</scope>
    <source>
        <strain evidence="4">28A</strain>
    </source>
</reference>
<comment type="cofactor">
    <cofactor evidence="1">
        <name>FAD</name>
        <dbReference type="ChEBI" id="CHEBI:57692"/>
    </cofactor>
</comment>
<evidence type="ECO:0000313" key="4">
    <source>
        <dbReference type="Proteomes" id="UP000016935"/>
    </source>
</evidence>
<evidence type="ECO:0000313" key="3">
    <source>
        <dbReference type="EMBL" id="EOA92138.1"/>
    </source>
</evidence>
<dbReference type="Pfam" id="PF13450">
    <property type="entry name" value="NAD_binding_8"/>
    <property type="match status" value="1"/>
</dbReference>
<dbReference type="InterPro" id="IPR036188">
    <property type="entry name" value="FAD/NAD-bd_sf"/>
</dbReference>
<organism evidence="3 4">
    <name type="scientific">Exserohilum turcicum (strain 28A)</name>
    <name type="common">Northern leaf blight fungus</name>
    <name type="synonym">Setosphaeria turcica</name>
    <dbReference type="NCBI Taxonomy" id="671987"/>
    <lineage>
        <taxon>Eukaryota</taxon>
        <taxon>Fungi</taxon>
        <taxon>Dikarya</taxon>
        <taxon>Ascomycota</taxon>
        <taxon>Pezizomycotina</taxon>
        <taxon>Dothideomycetes</taxon>
        <taxon>Pleosporomycetidae</taxon>
        <taxon>Pleosporales</taxon>
        <taxon>Pleosporineae</taxon>
        <taxon>Pleosporaceae</taxon>
        <taxon>Exserohilum</taxon>
    </lineage>
</organism>
<dbReference type="GeneID" id="19398461"/>